<keyword evidence="2" id="KW-0597">Phosphoprotein</keyword>
<evidence type="ECO:0000259" key="3">
    <source>
        <dbReference type="PROSITE" id="PS50110"/>
    </source>
</evidence>
<comment type="caution">
    <text evidence="4">The sequence shown here is derived from an EMBL/GenBank/DDBJ whole genome shotgun (WGS) entry which is preliminary data.</text>
</comment>
<dbReference type="Gene3D" id="1.10.10.10">
    <property type="entry name" value="Winged helix-like DNA-binding domain superfamily/Winged helix DNA-binding domain"/>
    <property type="match status" value="1"/>
</dbReference>
<keyword evidence="5" id="KW-1185">Reference proteome</keyword>
<keyword evidence="1" id="KW-0238">DNA-binding</keyword>
<evidence type="ECO:0000313" key="4">
    <source>
        <dbReference type="EMBL" id="MCW1147552.1"/>
    </source>
</evidence>
<dbReference type="PANTHER" id="PTHR45566">
    <property type="entry name" value="HTH-TYPE TRANSCRIPTIONAL REGULATOR YHJB-RELATED"/>
    <property type="match status" value="1"/>
</dbReference>
<evidence type="ECO:0000313" key="5">
    <source>
        <dbReference type="Proteomes" id="UP001165677"/>
    </source>
</evidence>
<dbReference type="InterPro" id="IPR016032">
    <property type="entry name" value="Sig_transdc_resp-reg_C-effctor"/>
</dbReference>
<dbReference type="Gene3D" id="3.40.50.2300">
    <property type="match status" value="1"/>
</dbReference>
<accession>A0ABT3EG51</accession>
<evidence type="ECO:0000256" key="1">
    <source>
        <dbReference type="ARBA" id="ARBA00023125"/>
    </source>
</evidence>
<organism evidence="4 5">
    <name type="scientific">Flavobacterium lacisediminis</name>
    <dbReference type="NCBI Taxonomy" id="2989705"/>
    <lineage>
        <taxon>Bacteria</taxon>
        <taxon>Pseudomonadati</taxon>
        <taxon>Bacteroidota</taxon>
        <taxon>Flavobacteriia</taxon>
        <taxon>Flavobacteriales</taxon>
        <taxon>Flavobacteriaceae</taxon>
        <taxon>Flavobacterium</taxon>
    </lineage>
</organism>
<feature type="modified residue" description="4-aspartylphosphate" evidence="2">
    <location>
        <position position="61"/>
    </location>
</feature>
<feature type="domain" description="Response regulatory" evidence="3">
    <location>
        <begin position="2"/>
        <end position="133"/>
    </location>
</feature>
<dbReference type="EMBL" id="JAPCIO010000002">
    <property type="protein sequence ID" value="MCW1147552.1"/>
    <property type="molecule type" value="Genomic_DNA"/>
</dbReference>
<dbReference type="Pfam" id="PF00196">
    <property type="entry name" value="GerE"/>
    <property type="match status" value="1"/>
</dbReference>
<proteinExistence type="predicted"/>
<dbReference type="RefSeq" id="WP_264368393.1">
    <property type="nucleotide sequence ID" value="NZ_JAPCIO010000002.1"/>
</dbReference>
<evidence type="ECO:0000256" key="2">
    <source>
        <dbReference type="PROSITE-ProRule" id="PRU00169"/>
    </source>
</evidence>
<name>A0ABT3EG51_9FLAO</name>
<dbReference type="SUPFAM" id="SSF52172">
    <property type="entry name" value="CheY-like"/>
    <property type="match status" value="1"/>
</dbReference>
<dbReference type="InterPro" id="IPR011006">
    <property type="entry name" value="CheY-like_superfamily"/>
</dbReference>
<gene>
    <name evidence="4" type="ORF">OJ995_04885</name>
</gene>
<dbReference type="InterPro" id="IPR000792">
    <property type="entry name" value="Tscrpt_reg_LuxR_C"/>
</dbReference>
<protein>
    <submittedName>
        <fullName evidence="4">Response regulator transcription factor</fullName>
    </submittedName>
</protein>
<dbReference type="InterPro" id="IPR036388">
    <property type="entry name" value="WH-like_DNA-bd_sf"/>
</dbReference>
<dbReference type="Proteomes" id="UP001165677">
    <property type="component" value="Unassembled WGS sequence"/>
</dbReference>
<sequence length="218" mass="24969">MNIFIAEDHQMTIEGYKMILSFSSILGDNINYIEANSCEEAYLKINNALKLNTKIDLAIIDYSMPIYRQENIFNGADVCKYLKKIFPNCKIIILTASIDNITLFDIVQNVSPDGIATKMDVSGVVFLEIIETVLSGKKFRSSYVVEQLEEIWENEVFINEKNRLILQYLSLGFKINEIASELSVSEITIKKRISKIRQSFNLNEDENIVKEAKSRGYI</sequence>
<dbReference type="InterPro" id="IPR051015">
    <property type="entry name" value="EvgA-like"/>
</dbReference>
<dbReference type="SUPFAM" id="SSF46894">
    <property type="entry name" value="C-terminal effector domain of the bipartite response regulators"/>
    <property type="match status" value="1"/>
</dbReference>
<dbReference type="PROSITE" id="PS50110">
    <property type="entry name" value="RESPONSE_REGULATORY"/>
    <property type="match status" value="1"/>
</dbReference>
<dbReference type="InterPro" id="IPR001789">
    <property type="entry name" value="Sig_transdc_resp-reg_receiver"/>
</dbReference>
<reference evidence="4" key="1">
    <citation type="submission" date="2022-10" db="EMBL/GenBank/DDBJ databases">
        <title>Flavobacterium sp. nov., a bacterium isolated from lake sediment.</title>
        <authorList>
            <person name="Qu J.-H."/>
        </authorList>
    </citation>
    <scope>NUCLEOTIDE SEQUENCE</scope>
    <source>
        <strain evidence="4">TH16-21</strain>
    </source>
</reference>
<dbReference type="PANTHER" id="PTHR45566:SF1">
    <property type="entry name" value="HTH-TYPE TRANSCRIPTIONAL REGULATOR YHJB-RELATED"/>
    <property type="match status" value="1"/>
</dbReference>